<dbReference type="Gene3D" id="1.20.120.710">
    <property type="entry name" value="Haloacid dehalogenase hydrolase-like domain"/>
    <property type="match status" value="1"/>
</dbReference>
<comment type="pathway">
    <text evidence="3">Amino-acid biosynthesis; L-serine biosynthesis; L-serine from 3-phospho-D-glycerate: step 3/3.</text>
</comment>
<dbReference type="Gene3D" id="3.40.50.1000">
    <property type="entry name" value="HAD superfamily/HAD-like"/>
    <property type="match status" value="1"/>
</dbReference>
<keyword evidence="3" id="KW-0028">Amino-acid biosynthesis</keyword>
<dbReference type="InterPro" id="IPR023214">
    <property type="entry name" value="HAD_sf"/>
</dbReference>
<dbReference type="EMBL" id="JBHSMI010000025">
    <property type="protein sequence ID" value="MFC5403691.1"/>
    <property type="molecule type" value="Genomic_DNA"/>
</dbReference>
<dbReference type="Proteomes" id="UP001596113">
    <property type="component" value="Unassembled WGS sequence"/>
</dbReference>
<dbReference type="Pfam" id="PF00702">
    <property type="entry name" value="Hydrolase"/>
    <property type="match status" value="1"/>
</dbReference>
<comment type="caution">
    <text evidence="4">The sequence shown here is derived from an EMBL/GenBank/DDBJ whole genome shotgun (WGS) entry which is preliminary data.</text>
</comment>
<dbReference type="PANTHER" id="PTHR46470">
    <property type="entry name" value="N-ACYLNEURAMINATE-9-PHOSPHATASE"/>
    <property type="match status" value="1"/>
</dbReference>
<dbReference type="InterPro" id="IPR036412">
    <property type="entry name" value="HAD-like_sf"/>
</dbReference>
<evidence type="ECO:0000256" key="1">
    <source>
        <dbReference type="ARBA" id="ARBA00022801"/>
    </source>
</evidence>
<evidence type="ECO:0000256" key="3">
    <source>
        <dbReference type="HAMAP-Rule" id="MF_02240"/>
    </source>
</evidence>
<dbReference type="SFLD" id="SFLDS00003">
    <property type="entry name" value="Haloacid_Dehalogenase"/>
    <property type="match status" value="1"/>
</dbReference>
<comment type="catalytic activity">
    <reaction evidence="3">
        <text>O-phospho-D-serine + H2O = D-serine + phosphate</text>
        <dbReference type="Rhea" id="RHEA:24873"/>
        <dbReference type="ChEBI" id="CHEBI:15377"/>
        <dbReference type="ChEBI" id="CHEBI:35247"/>
        <dbReference type="ChEBI" id="CHEBI:43474"/>
        <dbReference type="ChEBI" id="CHEBI:58680"/>
        <dbReference type="EC" id="3.1.3.3"/>
    </reaction>
</comment>
<comment type="cofactor">
    <cofactor evidence="3">
        <name>Mg(2+)</name>
        <dbReference type="ChEBI" id="CHEBI:18420"/>
    </cofactor>
    <cofactor evidence="3">
        <name>Co(2+)</name>
        <dbReference type="ChEBI" id="CHEBI:48828"/>
    </cofactor>
</comment>
<comment type="similarity">
    <text evidence="3">Belongs to the HAD-like hydrolase superfamily.</text>
</comment>
<dbReference type="InterPro" id="IPR006439">
    <property type="entry name" value="HAD-SF_hydro_IA"/>
</dbReference>
<dbReference type="NCBIfam" id="TIGR01549">
    <property type="entry name" value="HAD-SF-IA-v1"/>
    <property type="match status" value="1"/>
</dbReference>
<keyword evidence="3" id="KW-0170">Cobalt</keyword>
<gene>
    <name evidence="4" type="ORF">ACFPOF_13185</name>
</gene>
<evidence type="ECO:0000313" key="4">
    <source>
        <dbReference type="EMBL" id="MFC5403691.1"/>
    </source>
</evidence>
<sequence>MSVKAVLFDLDDTLLWDDRSVSEAFKQTCTIAAEAAGVSEEELEAAVRREARALYETYETFPFTQMIGINPFEALWGKFERGDHPMFRKLQQLAPEYRVQAWTKGLAALGVDHPELGEKLAEAFPALRRQLKYVYDETFSVLDELKKKYKLLLLTNGSPDLQQEKLDGMPDLIPYFDSIVISGNFGEGKPSSNLFAHAMEQIGISPEEGIMVGDKLTTDILGANRIGMVSVWINRHDAKRSDEIVPAYEIASLTELYDLLNQLNESVS</sequence>
<name>A0ABW0HR45_9BACL</name>
<dbReference type="HAMAP" id="MF_02240">
    <property type="entry name" value="PSP"/>
    <property type="match status" value="1"/>
</dbReference>
<evidence type="ECO:0000313" key="5">
    <source>
        <dbReference type="Proteomes" id="UP001596113"/>
    </source>
</evidence>
<dbReference type="InterPro" id="IPR044266">
    <property type="entry name" value="PSP_YsaA"/>
</dbReference>
<comment type="function">
    <text evidence="3">Catalyzes the last step of the phosphorylated serine biosynthetic pathway, i.e. dephosphorylation of O-phospho-L-serine to form L-serine.</text>
</comment>
<keyword evidence="3" id="KW-0718">Serine biosynthesis</keyword>
<dbReference type="GO" id="GO:0016787">
    <property type="term" value="F:hydrolase activity"/>
    <property type="evidence" value="ECO:0007669"/>
    <property type="project" value="UniProtKB-KW"/>
</dbReference>
<dbReference type="RefSeq" id="WP_378133303.1">
    <property type="nucleotide sequence ID" value="NZ_JBHSMI010000025.1"/>
</dbReference>
<dbReference type="SUPFAM" id="SSF56784">
    <property type="entry name" value="HAD-like"/>
    <property type="match status" value="1"/>
</dbReference>
<keyword evidence="2 3" id="KW-0460">Magnesium</keyword>
<protein>
    <recommendedName>
        <fullName evidence="3">Phosphoserine phosphatase</fullName>
        <shortName evidence="3">PSP</shortName>
        <ecNumber evidence="3">3.1.3.3</ecNumber>
    </recommendedName>
</protein>
<organism evidence="4 5">
    <name type="scientific">Cohnella soli</name>
    <dbReference type="NCBI Taxonomy" id="425005"/>
    <lineage>
        <taxon>Bacteria</taxon>
        <taxon>Bacillati</taxon>
        <taxon>Bacillota</taxon>
        <taxon>Bacilli</taxon>
        <taxon>Bacillales</taxon>
        <taxon>Paenibacillaceae</taxon>
        <taxon>Cohnella</taxon>
    </lineage>
</organism>
<comment type="catalytic activity">
    <reaction evidence="3">
        <text>O-phospho-L-serine + H2O = L-serine + phosphate</text>
        <dbReference type="Rhea" id="RHEA:21208"/>
        <dbReference type="ChEBI" id="CHEBI:15377"/>
        <dbReference type="ChEBI" id="CHEBI:33384"/>
        <dbReference type="ChEBI" id="CHEBI:43474"/>
        <dbReference type="ChEBI" id="CHEBI:57524"/>
        <dbReference type="EC" id="3.1.3.3"/>
    </reaction>
</comment>
<dbReference type="EC" id="3.1.3.3" evidence="3"/>
<proteinExistence type="inferred from homology"/>
<dbReference type="InterPro" id="IPR051400">
    <property type="entry name" value="HAD-like_hydrolase"/>
</dbReference>
<dbReference type="PANTHER" id="PTHR46470:SF3">
    <property type="entry name" value="N-ACYLNEURAMINATE-9-PHOSPHATASE"/>
    <property type="match status" value="1"/>
</dbReference>
<keyword evidence="5" id="KW-1185">Reference proteome</keyword>
<dbReference type="SFLD" id="SFLDG01129">
    <property type="entry name" value="C1.5:_HAD__Beta-PGM__Phosphata"/>
    <property type="match status" value="1"/>
</dbReference>
<accession>A0ABW0HR45</accession>
<evidence type="ECO:0000256" key="2">
    <source>
        <dbReference type="ARBA" id="ARBA00022842"/>
    </source>
</evidence>
<keyword evidence="1 3" id="KW-0378">Hydrolase</keyword>
<reference evidence="5" key="1">
    <citation type="journal article" date="2019" name="Int. J. Syst. Evol. Microbiol.">
        <title>The Global Catalogue of Microorganisms (GCM) 10K type strain sequencing project: providing services to taxonomists for standard genome sequencing and annotation.</title>
        <authorList>
            <consortium name="The Broad Institute Genomics Platform"/>
            <consortium name="The Broad Institute Genome Sequencing Center for Infectious Disease"/>
            <person name="Wu L."/>
            <person name="Ma J."/>
        </authorList>
    </citation>
    <scope>NUCLEOTIDE SEQUENCE [LARGE SCALE GENOMIC DNA]</scope>
    <source>
        <strain evidence="5">CGMCC 1.18575</strain>
    </source>
</reference>